<accession>A0A6J5RBY3</accession>
<gene>
    <name evidence="2" type="ORF">UFOVP1282_10</name>
    <name evidence="1" type="ORF">UFOVP888_11</name>
</gene>
<proteinExistence type="predicted"/>
<organism evidence="2">
    <name type="scientific">uncultured Caudovirales phage</name>
    <dbReference type="NCBI Taxonomy" id="2100421"/>
    <lineage>
        <taxon>Viruses</taxon>
        <taxon>Duplodnaviria</taxon>
        <taxon>Heunggongvirae</taxon>
        <taxon>Uroviricota</taxon>
        <taxon>Caudoviricetes</taxon>
        <taxon>Peduoviridae</taxon>
        <taxon>Maltschvirus</taxon>
        <taxon>Maltschvirus maltsch</taxon>
    </lineage>
</organism>
<name>A0A6J5RBY3_9CAUD</name>
<dbReference type="EMBL" id="LR796843">
    <property type="protein sequence ID" value="CAB4169383.1"/>
    <property type="molecule type" value="Genomic_DNA"/>
</dbReference>
<reference evidence="2" key="1">
    <citation type="submission" date="2020-05" db="EMBL/GenBank/DDBJ databases">
        <authorList>
            <person name="Chiriac C."/>
            <person name="Salcher M."/>
            <person name="Ghai R."/>
            <person name="Kavagutti S V."/>
        </authorList>
    </citation>
    <scope>NUCLEOTIDE SEQUENCE</scope>
</reference>
<dbReference type="Pfam" id="PF04883">
    <property type="entry name" value="HK97-gp10_like"/>
    <property type="match status" value="1"/>
</dbReference>
<dbReference type="InterPro" id="IPR010064">
    <property type="entry name" value="HK97-gp10_tail"/>
</dbReference>
<sequence length="153" mass="16517">MGVSGISISGGRELRRALRKAEGDLDDLKEAHLKVSRIVANAAKAAAPVKTGKLADSVRPNAGQRYARVSVGNNRKTKTGVPYAGPIHWGWPTGSQKLPKKLWDISGRTWFITENPFVIDAAQRTEPVWTGVYLEAIDDIVDKIGQSSNGNGP</sequence>
<evidence type="ECO:0000313" key="2">
    <source>
        <dbReference type="EMBL" id="CAB4194723.1"/>
    </source>
</evidence>
<evidence type="ECO:0000313" key="1">
    <source>
        <dbReference type="EMBL" id="CAB4169383.1"/>
    </source>
</evidence>
<protein>
    <submittedName>
        <fullName evidence="2">Bacteriophage HK97-gp10, putative tail-component</fullName>
    </submittedName>
</protein>
<dbReference type="EMBL" id="LR797221">
    <property type="protein sequence ID" value="CAB4194723.1"/>
    <property type="molecule type" value="Genomic_DNA"/>
</dbReference>